<keyword evidence="2" id="KW-1003">Cell membrane</keyword>
<evidence type="ECO:0000313" key="8">
    <source>
        <dbReference type="Proteomes" id="UP001595965"/>
    </source>
</evidence>
<keyword evidence="8" id="KW-1185">Reference proteome</keyword>
<evidence type="ECO:0000256" key="4">
    <source>
        <dbReference type="ARBA" id="ARBA00022989"/>
    </source>
</evidence>
<dbReference type="RefSeq" id="WP_378108174.1">
    <property type="nucleotide sequence ID" value="NZ_JBHSEN010000001.1"/>
</dbReference>
<dbReference type="Pfam" id="PF04347">
    <property type="entry name" value="FliO"/>
    <property type="match status" value="1"/>
</dbReference>
<dbReference type="Proteomes" id="UP001595965">
    <property type="component" value="Unassembled WGS sequence"/>
</dbReference>
<evidence type="ECO:0000256" key="1">
    <source>
        <dbReference type="ARBA" id="ARBA00004236"/>
    </source>
</evidence>
<dbReference type="EMBL" id="JBHSEN010000001">
    <property type="protein sequence ID" value="MFC4428340.1"/>
    <property type="molecule type" value="Genomic_DNA"/>
</dbReference>
<proteinExistence type="predicted"/>
<gene>
    <name evidence="7" type="ORF">ACFO0K_01440</name>
</gene>
<dbReference type="InterPro" id="IPR022781">
    <property type="entry name" value="Flagellar_biosynth_FliO"/>
</dbReference>
<evidence type="ECO:0000256" key="3">
    <source>
        <dbReference type="ARBA" id="ARBA00022692"/>
    </source>
</evidence>
<keyword evidence="4 6" id="KW-1133">Transmembrane helix</keyword>
<sequence length="144" mass="14866">MGFGQILQVVLSLGIVALALYLSARVARRRLGAGGEDALRVISRQSVSRTQNLVVVETNGHRHLVALTDGGAHTVETWDAPGPEAPSVASGVIARRDAFARRDPAAHRDAAGAGGFAATLSALTAGTQWSGLGRKSSSSEGTRP</sequence>
<evidence type="ECO:0000256" key="5">
    <source>
        <dbReference type="ARBA" id="ARBA00023136"/>
    </source>
</evidence>
<keyword evidence="3 6" id="KW-0812">Transmembrane</keyword>
<keyword evidence="5 6" id="KW-0472">Membrane</keyword>
<reference evidence="8" key="1">
    <citation type="journal article" date="2019" name="Int. J. Syst. Evol. Microbiol.">
        <title>The Global Catalogue of Microorganisms (GCM) 10K type strain sequencing project: providing services to taxonomists for standard genome sequencing and annotation.</title>
        <authorList>
            <consortium name="The Broad Institute Genomics Platform"/>
            <consortium name="The Broad Institute Genome Sequencing Center for Infectious Disease"/>
            <person name="Wu L."/>
            <person name="Ma J."/>
        </authorList>
    </citation>
    <scope>NUCLEOTIDE SEQUENCE [LARGE SCALE GENOMIC DNA]</scope>
    <source>
        <strain evidence="8">CGMCC 1.12125</strain>
    </source>
</reference>
<evidence type="ECO:0000313" key="7">
    <source>
        <dbReference type="EMBL" id="MFC4428340.1"/>
    </source>
</evidence>
<feature type="transmembrane region" description="Helical" evidence="6">
    <location>
        <begin position="6"/>
        <end position="24"/>
    </location>
</feature>
<evidence type="ECO:0000256" key="2">
    <source>
        <dbReference type="ARBA" id="ARBA00022475"/>
    </source>
</evidence>
<comment type="caution">
    <text evidence="7">The sequence shown here is derived from an EMBL/GenBank/DDBJ whole genome shotgun (WGS) entry which is preliminary data.</text>
</comment>
<accession>A0ABV8XVG8</accession>
<organism evidence="7 8">
    <name type="scientific">Citricoccus alkalitolerans</name>
    <dbReference type="NCBI Taxonomy" id="246603"/>
    <lineage>
        <taxon>Bacteria</taxon>
        <taxon>Bacillati</taxon>
        <taxon>Actinomycetota</taxon>
        <taxon>Actinomycetes</taxon>
        <taxon>Micrococcales</taxon>
        <taxon>Micrococcaceae</taxon>
        <taxon>Citricoccus</taxon>
    </lineage>
</organism>
<protein>
    <submittedName>
        <fullName evidence="7">FliO/MopB family protein</fullName>
    </submittedName>
</protein>
<evidence type="ECO:0000256" key="6">
    <source>
        <dbReference type="SAM" id="Phobius"/>
    </source>
</evidence>
<name>A0ABV8XVG8_9MICC</name>
<comment type="subcellular location">
    <subcellularLocation>
        <location evidence="1">Cell membrane</location>
    </subcellularLocation>
</comment>